<dbReference type="EMBL" id="BAAAZX010000007">
    <property type="protein sequence ID" value="GAA3992574.1"/>
    <property type="molecule type" value="Genomic_DNA"/>
</dbReference>
<accession>A0ABP7R4P8</accession>
<reference evidence="3" key="1">
    <citation type="journal article" date="2019" name="Int. J. Syst. Evol. Microbiol.">
        <title>The Global Catalogue of Microorganisms (GCM) 10K type strain sequencing project: providing services to taxonomists for standard genome sequencing and annotation.</title>
        <authorList>
            <consortium name="The Broad Institute Genomics Platform"/>
            <consortium name="The Broad Institute Genome Sequencing Center for Infectious Disease"/>
            <person name="Wu L."/>
            <person name="Ma J."/>
        </authorList>
    </citation>
    <scope>NUCLEOTIDE SEQUENCE [LARGE SCALE GENOMIC DNA]</scope>
    <source>
        <strain evidence="3">JCM 16924</strain>
    </source>
</reference>
<sequence length="86" mass="9115">MKQSRGPFCVTKLSAAKAAPSGKVDRPVGGVHPYVRPQREAMTAHSAAARARTGGPREDGPKIVEHVMGWTLVVVIAMLVTQLGLL</sequence>
<comment type="caution">
    <text evidence="2">The sequence shown here is derived from an EMBL/GenBank/DDBJ whole genome shotgun (WGS) entry which is preliminary data.</text>
</comment>
<dbReference type="InterPro" id="IPR047816">
    <property type="entry name" value="SCO1431-like"/>
</dbReference>
<dbReference type="Proteomes" id="UP001500456">
    <property type="component" value="Unassembled WGS sequence"/>
</dbReference>
<protein>
    <recommendedName>
        <fullName evidence="4">SCO1431 family membrane protein</fullName>
    </recommendedName>
</protein>
<keyword evidence="1" id="KW-0812">Transmembrane</keyword>
<proteinExistence type="predicted"/>
<keyword evidence="3" id="KW-1185">Reference proteome</keyword>
<keyword evidence="1" id="KW-1133">Transmembrane helix</keyword>
<keyword evidence="1" id="KW-0472">Membrane</keyword>
<evidence type="ECO:0000313" key="3">
    <source>
        <dbReference type="Proteomes" id="UP001500456"/>
    </source>
</evidence>
<evidence type="ECO:0008006" key="4">
    <source>
        <dbReference type="Google" id="ProtNLM"/>
    </source>
</evidence>
<evidence type="ECO:0000256" key="1">
    <source>
        <dbReference type="SAM" id="Phobius"/>
    </source>
</evidence>
<organism evidence="2 3">
    <name type="scientific">Streptomyces plumbiresistens</name>
    <dbReference type="NCBI Taxonomy" id="511811"/>
    <lineage>
        <taxon>Bacteria</taxon>
        <taxon>Bacillati</taxon>
        <taxon>Actinomycetota</taxon>
        <taxon>Actinomycetes</taxon>
        <taxon>Kitasatosporales</taxon>
        <taxon>Streptomycetaceae</taxon>
        <taxon>Streptomyces</taxon>
    </lineage>
</organism>
<dbReference type="NCBIfam" id="NF033485">
    <property type="entry name" value="small_SCO1431"/>
    <property type="match status" value="1"/>
</dbReference>
<gene>
    <name evidence="2" type="ORF">GCM10022232_29400</name>
</gene>
<feature type="transmembrane region" description="Helical" evidence="1">
    <location>
        <begin position="67"/>
        <end position="85"/>
    </location>
</feature>
<evidence type="ECO:0000313" key="2">
    <source>
        <dbReference type="EMBL" id="GAA3992574.1"/>
    </source>
</evidence>
<name>A0ABP7R4P8_9ACTN</name>